<dbReference type="EMBL" id="VUNB01000003">
    <property type="protein sequence ID" value="MST68733.1"/>
    <property type="molecule type" value="Genomic_DNA"/>
</dbReference>
<accession>A0A6A8M7E5</accession>
<proteinExistence type="predicted"/>
<gene>
    <name evidence="1" type="ORF">FYJ66_03895</name>
</gene>
<dbReference type="AlphaFoldDB" id="A0A6A8M7E5"/>
<evidence type="ECO:0000313" key="1">
    <source>
        <dbReference type="EMBL" id="MST68733.1"/>
    </source>
</evidence>
<name>A0A6A8M7E5_9FIRM</name>
<protein>
    <submittedName>
        <fullName evidence="1">Uncharacterized protein</fullName>
    </submittedName>
</protein>
<reference evidence="1" key="1">
    <citation type="submission" date="2019-09" db="EMBL/GenBank/DDBJ databases">
        <title>In-depth cultivation of the pig gut microbiome towards novel bacterial diversity and tailored functional studies.</title>
        <authorList>
            <person name="Wylensek D."/>
            <person name="Hitch T.C.A."/>
            <person name="Clavel T."/>
        </authorList>
    </citation>
    <scope>NUCLEOTIDE SEQUENCE</scope>
    <source>
        <strain evidence="1">RF-744-FAT-WT-3</strain>
    </source>
</reference>
<sequence length="126" mass="14182">MGSRGSFLESGGFSTPAKWHTVDYVDGIKVLLPKDPKASISLPERSNTPGTSYLSYRKDGTFDQLRVFGDDRIPTLDIDYGKHRGKKSLHVHYYKDGIRGSGNDVVVLHPGDALYERYKRYFKGVI</sequence>
<organism evidence="1">
    <name type="scientific">Baileyella intestinalis</name>
    <dbReference type="NCBI Taxonomy" id="2606709"/>
    <lineage>
        <taxon>Bacteria</taxon>
        <taxon>Bacillati</taxon>
        <taxon>Bacillota</taxon>
        <taxon>Clostridia</taxon>
        <taxon>Peptostreptococcales</taxon>
        <taxon>Anaerovoracaceae</taxon>
        <taxon>Baileyella</taxon>
    </lineage>
</organism>
<comment type="caution">
    <text evidence="1">The sequence shown here is derived from an EMBL/GenBank/DDBJ whole genome shotgun (WGS) entry which is preliminary data.</text>
</comment>
<dbReference type="RefSeq" id="WP_154572207.1">
    <property type="nucleotide sequence ID" value="NZ_VUNB01000003.1"/>
</dbReference>